<dbReference type="EMBL" id="LSSN01000030">
    <property type="protein sequence ID" value="OMJ26348.1"/>
    <property type="molecule type" value="Genomic_DNA"/>
</dbReference>
<dbReference type="FunFam" id="1.10.246.90:FF:000001">
    <property type="entry name" value="Nucleolar protein 56"/>
    <property type="match status" value="1"/>
</dbReference>
<dbReference type="InterPro" id="IPR045056">
    <property type="entry name" value="Nop56/Nop58"/>
</dbReference>
<keyword evidence="11" id="KW-1185">Reference proteome</keyword>
<feature type="compositionally biased region" description="Basic and acidic residues" evidence="7">
    <location>
        <begin position="459"/>
        <end position="504"/>
    </location>
</feature>
<evidence type="ECO:0000313" key="9">
    <source>
        <dbReference type="EMBL" id="OMJ13913.1"/>
    </source>
</evidence>
<evidence type="ECO:0000313" key="11">
    <source>
        <dbReference type="Proteomes" id="UP000187283"/>
    </source>
</evidence>
<dbReference type="Proteomes" id="UP000187283">
    <property type="component" value="Unassembled WGS sequence"/>
</dbReference>
<evidence type="ECO:0000256" key="6">
    <source>
        <dbReference type="ARBA" id="ARBA00056216"/>
    </source>
</evidence>
<organism evidence="9 11">
    <name type="scientific">Smittium culicis</name>
    <dbReference type="NCBI Taxonomy" id="133412"/>
    <lineage>
        <taxon>Eukaryota</taxon>
        <taxon>Fungi</taxon>
        <taxon>Fungi incertae sedis</taxon>
        <taxon>Zoopagomycota</taxon>
        <taxon>Kickxellomycotina</taxon>
        <taxon>Harpellomycetes</taxon>
        <taxon>Harpellales</taxon>
        <taxon>Legeriomycetaceae</taxon>
        <taxon>Smittium</taxon>
    </lineage>
</organism>
<dbReference type="InterPro" id="IPR042239">
    <property type="entry name" value="Nop_C"/>
</dbReference>
<dbReference type="AlphaFoldDB" id="A0A1R1XH40"/>
<dbReference type="GO" id="GO:0032040">
    <property type="term" value="C:small-subunit processome"/>
    <property type="evidence" value="ECO:0007669"/>
    <property type="project" value="InterPro"/>
</dbReference>
<dbReference type="GO" id="GO:0042254">
    <property type="term" value="P:ribosome biogenesis"/>
    <property type="evidence" value="ECO:0007669"/>
    <property type="project" value="UniProtKB-KW"/>
</dbReference>
<sequence length="536" mass="58741">MSVTHILFETASGYGLFEVLQAEEIGSKLAEVQKTITDLAKFGKYIKLKSFVPFKNAADALENINDVSEGICNESLKAFIEVNLSPTENDNNTLGVGDRALAGSIKSETGIACVNTDLSNELIRGIRFHENKIMKGLSQGDLEKAQLGLGHAYSRAKVKFNVNRSDNMIIQAIALLDQLDKDINTFAMRTREWYSWHFPELSKIVSDNVQFAKLCSVIRNKGALTDSMLDSLTEVTEDDAVSKNIIEAAKSSMGTDISDVDLINIESFASRVVSLANYRKELYDYLVSKMNIVAPNLAALIGDMVGARLIAHAGSLTNLSKYPASTVQILGAEKALFRALKTKGNTPKYGLIYHSSFIGRAGIKNKGRISRFLANKASIASRIDCYSDAPSNKFGQALHQQVEDRLSFYENGAAPTRNADVMAQAIIEAAKEEIILEDSSSDKKSKKKSAPTNDSVEAETPKKSKKQKTDTEETPKKSKKSKTDTEETPKSSKKSKTDTEETPKSSKKSKKSKGDATPEESKSAKKEKKSKKSKSD</sequence>
<feature type="compositionally biased region" description="Basic residues" evidence="7">
    <location>
        <begin position="525"/>
        <end position="536"/>
    </location>
</feature>
<dbReference type="GO" id="GO:0031428">
    <property type="term" value="C:box C/D methylation guide snoRNP complex"/>
    <property type="evidence" value="ECO:0007669"/>
    <property type="project" value="InterPro"/>
</dbReference>
<evidence type="ECO:0000256" key="7">
    <source>
        <dbReference type="SAM" id="MobiDB-lite"/>
    </source>
</evidence>
<dbReference type="Gene3D" id="1.10.287.4070">
    <property type="match status" value="1"/>
</dbReference>
<protein>
    <recommendedName>
        <fullName evidence="5">Nucleolar protein 56</fullName>
    </recommendedName>
</protein>
<evidence type="ECO:0000259" key="8">
    <source>
        <dbReference type="PROSITE" id="PS51358"/>
    </source>
</evidence>
<dbReference type="SMART" id="SM00931">
    <property type="entry name" value="NOSIC"/>
    <property type="match status" value="1"/>
</dbReference>
<dbReference type="Pfam" id="PF01798">
    <property type="entry name" value="Nop"/>
    <property type="match status" value="1"/>
</dbReference>
<dbReference type="PROSITE" id="PS51358">
    <property type="entry name" value="NOP"/>
    <property type="match status" value="1"/>
</dbReference>
<dbReference type="Gene3D" id="1.10.246.90">
    <property type="entry name" value="Nop domain"/>
    <property type="match status" value="1"/>
</dbReference>
<gene>
    <name evidence="10" type="ORF">AYI70_g252</name>
    <name evidence="9" type="ORF">AYI70_g8224</name>
</gene>
<evidence type="ECO:0000256" key="3">
    <source>
        <dbReference type="ARBA" id="ARBA00022517"/>
    </source>
</evidence>
<dbReference type="PANTHER" id="PTHR10894:SF0">
    <property type="entry name" value="NUCLEOLAR PROTEIN 56"/>
    <property type="match status" value="1"/>
</dbReference>
<keyword evidence="3" id="KW-0690">Ribosome biogenesis</keyword>
<proteinExistence type="inferred from homology"/>
<comment type="function">
    <text evidence="6">Required for 60S ribosomal subunit synthesis.</text>
</comment>
<dbReference type="SUPFAM" id="SSF89124">
    <property type="entry name" value="Nop domain"/>
    <property type="match status" value="1"/>
</dbReference>
<comment type="similarity">
    <text evidence="2">Belongs to the NOP5/NOP56 family.</text>
</comment>
<evidence type="ECO:0000313" key="10">
    <source>
        <dbReference type="EMBL" id="OMJ26348.1"/>
    </source>
</evidence>
<dbReference type="OrthoDB" id="6780543at2759"/>
<dbReference type="PANTHER" id="PTHR10894">
    <property type="entry name" value="NUCLEOLAR PROTEIN 5 NUCLEOLAR PROTEIN NOP5 NOP58"/>
    <property type="match status" value="1"/>
</dbReference>
<comment type="caution">
    <text evidence="9">The sequence shown here is derived from an EMBL/GenBank/DDBJ whole genome shotgun (WGS) entry which is preliminary data.</text>
</comment>
<dbReference type="InterPro" id="IPR036070">
    <property type="entry name" value="Nop_dom_sf"/>
</dbReference>
<dbReference type="InterPro" id="IPR002687">
    <property type="entry name" value="Nop_dom"/>
</dbReference>
<dbReference type="Pfam" id="PF08156">
    <property type="entry name" value="NOP5NT"/>
    <property type="match status" value="1"/>
</dbReference>
<dbReference type="InterPro" id="IPR012974">
    <property type="entry name" value="NOP58/56_N"/>
</dbReference>
<evidence type="ECO:0000256" key="5">
    <source>
        <dbReference type="ARBA" id="ARBA00040742"/>
    </source>
</evidence>
<evidence type="ECO:0000256" key="4">
    <source>
        <dbReference type="ARBA" id="ARBA00023242"/>
    </source>
</evidence>
<dbReference type="STRING" id="133412.A0A1R1XH40"/>
<keyword evidence="4" id="KW-0539">Nucleus</keyword>
<feature type="region of interest" description="Disordered" evidence="7">
    <location>
        <begin position="438"/>
        <end position="536"/>
    </location>
</feature>
<evidence type="ECO:0000256" key="2">
    <source>
        <dbReference type="ARBA" id="ARBA00009211"/>
    </source>
</evidence>
<feature type="compositionally biased region" description="Basic and acidic residues" evidence="7">
    <location>
        <begin position="512"/>
        <end position="524"/>
    </location>
</feature>
<dbReference type="FunFam" id="1.10.287.4070:FF:000002">
    <property type="entry name" value="Nucleolar protein 56"/>
    <property type="match status" value="1"/>
</dbReference>
<dbReference type="InterPro" id="IPR012976">
    <property type="entry name" value="NOSIC"/>
</dbReference>
<name>A0A1R1XH40_9FUNG</name>
<reference evidence="9 11" key="1">
    <citation type="submission" date="2017-01" db="EMBL/GenBank/DDBJ databases">
        <authorList>
            <person name="Mah S.A."/>
            <person name="Swanson W.J."/>
            <person name="Moy G.W."/>
            <person name="Vacquier V.D."/>
        </authorList>
    </citation>
    <scope>NUCLEOTIDE SEQUENCE [LARGE SCALE GENOMIC DNA]</scope>
    <source>
        <strain evidence="9 11">GSMNP</strain>
    </source>
</reference>
<evidence type="ECO:0000256" key="1">
    <source>
        <dbReference type="ARBA" id="ARBA00004604"/>
    </source>
</evidence>
<comment type="subcellular location">
    <subcellularLocation>
        <location evidence="1">Nucleus</location>
        <location evidence="1">Nucleolus</location>
    </subcellularLocation>
</comment>
<accession>A0A1R1XH40</accession>
<feature type="domain" description="Nop" evidence="8">
    <location>
        <begin position="293"/>
        <end position="411"/>
    </location>
</feature>
<dbReference type="GO" id="GO:0030515">
    <property type="term" value="F:snoRNA binding"/>
    <property type="evidence" value="ECO:0007669"/>
    <property type="project" value="InterPro"/>
</dbReference>
<dbReference type="EMBL" id="LSSN01003273">
    <property type="protein sequence ID" value="OMJ13913.1"/>
    <property type="molecule type" value="Genomic_DNA"/>
</dbReference>